<dbReference type="Proteomes" id="UP000194501">
    <property type="component" value="Chromosome"/>
</dbReference>
<gene>
    <name evidence="1" type="ORF">BZ172_07710</name>
</gene>
<dbReference type="EMBL" id="CP019689">
    <property type="protein sequence ID" value="ARS05292.1"/>
    <property type="molecule type" value="Genomic_DNA"/>
</dbReference>
<dbReference type="AlphaFoldDB" id="A0AAU8VYI9"/>
<sequence>MVRRLRFSGPKTSIICTPMTSLKTSIKTITYLSDTGCLEIQGASLVNSRPVTLSVWFTVTSSTTLL</sequence>
<reference evidence="1 2" key="1">
    <citation type="submission" date="2017-02" db="EMBL/GenBank/DDBJ databases">
        <authorList>
            <person name="Svab D."/>
            <person name="Balint B."/>
            <person name="Maroti G."/>
            <person name="Vasarhelyi B."/>
            <person name="Horvath B."/>
            <person name="Toth I."/>
        </authorList>
    </citation>
    <scope>NUCLEOTIDE SEQUENCE [LARGE SCALE GENOMIC DNA]</scope>
    <source>
        <strain evidence="1">75/02</strain>
    </source>
</reference>
<proteinExistence type="predicted"/>
<name>A0AAU8VYI9_SHISO</name>
<organism evidence="1 2">
    <name type="scientific">Shigella sonnei</name>
    <dbReference type="NCBI Taxonomy" id="624"/>
    <lineage>
        <taxon>Bacteria</taxon>
        <taxon>Pseudomonadati</taxon>
        <taxon>Pseudomonadota</taxon>
        <taxon>Gammaproteobacteria</taxon>
        <taxon>Enterobacterales</taxon>
        <taxon>Enterobacteriaceae</taxon>
        <taxon>Shigella</taxon>
    </lineage>
</organism>
<evidence type="ECO:0000313" key="2">
    <source>
        <dbReference type="Proteomes" id="UP000194501"/>
    </source>
</evidence>
<evidence type="ECO:0000313" key="1">
    <source>
        <dbReference type="EMBL" id="ARS05292.1"/>
    </source>
</evidence>
<accession>A0AAU8VYI9</accession>
<protein>
    <submittedName>
        <fullName evidence="1">Nitrite extrusion protein 2</fullName>
    </submittedName>
</protein>